<dbReference type="WBParaSite" id="maker-unitig_21133-snap-gene-0.2-mRNA-1">
    <property type="protein sequence ID" value="maker-unitig_21133-snap-gene-0.2-mRNA-1"/>
    <property type="gene ID" value="maker-unitig_21133-snap-gene-0.2"/>
</dbReference>
<dbReference type="AlphaFoldDB" id="A0A1I8F6L7"/>
<evidence type="ECO:0000313" key="2">
    <source>
        <dbReference type="WBParaSite" id="maker-unitig_21133-snap-gene-0.2-mRNA-1"/>
    </source>
</evidence>
<proteinExistence type="predicted"/>
<evidence type="ECO:0000313" key="1">
    <source>
        <dbReference type="Proteomes" id="UP000095280"/>
    </source>
</evidence>
<accession>A0A1I8F6L7</accession>
<reference evidence="2" key="1">
    <citation type="submission" date="2016-11" db="UniProtKB">
        <authorList>
            <consortium name="WormBaseParasite"/>
        </authorList>
    </citation>
    <scope>IDENTIFICATION</scope>
</reference>
<organism evidence="1 2">
    <name type="scientific">Macrostomum lignano</name>
    <dbReference type="NCBI Taxonomy" id="282301"/>
    <lineage>
        <taxon>Eukaryota</taxon>
        <taxon>Metazoa</taxon>
        <taxon>Spiralia</taxon>
        <taxon>Lophotrochozoa</taxon>
        <taxon>Platyhelminthes</taxon>
        <taxon>Rhabditophora</taxon>
        <taxon>Macrostomorpha</taxon>
        <taxon>Macrostomida</taxon>
        <taxon>Macrostomidae</taxon>
        <taxon>Macrostomum</taxon>
    </lineage>
</organism>
<keyword evidence="1" id="KW-1185">Reference proteome</keyword>
<sequence length="337" mass="36066">VRLRQNRIFLDFVLDSRCWQPLLTAQHPRLGCFGRQSLPNAVRPEAAGSRQRGWRSLVRAASHRGAVQLRSSGYEDRKREAWPEMTFPAVIPGGGQQGGVRKFLCRAVRQLLALLNSLCLADCRAGLRPWPPALPPSPCSPPWPGAREDSAVGAAAAAAAESCRGCGGPRLCQAALRTLRTLVSAQQLLTGPPEPQLPTGSPRWLSCPDTGRVSSLNFLLSLLPCRARTIHLLSPAGRSRHRQGRRLPPVTPTGAVDSLAPLLLAGPAPPRGFACLAGMCLALAAGHRAAVGAAGSRLQDALLHRVLPERGARVQSRSEAVPLAWRCLSLDTLAIVF</sequence>
<protein>
    <submittedName>
        <fullName evidence="2">Secreted protein</fullName>
    </submittedName>
</protein>
<name>A0A1I8F6L7_9PLAT</name>
<dbReference type="Proteomes" id="UP000095280">
    <property type="component" value="Unplaced"/>
</dbReference>